<evidence type="ECO:0000313" key="3">
    <source>
        <dbReference type="Proteomes" id="UP000054217"/>
    </source>
</evidence>
<gene>
    <name evidence="2" type="ORF">M404DRAFT_1003802</name>
</gene>
<accession>A0A0C3IUK9</accession>
<dbReference type="AlphaFoldDB" id="A0A0C3IUK9"/>
<dbReference type="Proteomes" id="UP000054217">
    <property type="component" value="Unassembled WGS sequence"/>
</dbReference>
<feature type="region of interest" description="Disordered" evidence="1">
    <location>
        <begin position="37"/>
        <end position="62"/>
    </location>
</feature>
<dbReference type="HOGENOM" id="CLU_2905124_0_0_1"/>
<proteinExistence type="predicted"/>
<sequence>MQHQCALREHWGMRLRLHDCFGLEQMYEYTFLECDREREREDDDDNKEEGGEPLVEYEHECL</sequence>
<protein>
    <submittedName>
        <fullName evidence="2">Uncharacterized protein</fullName>
    </submittedName>
</protein>
<keyword evidence="3" id="KW-1185">Reference proteome</keyword>
<name>A0A0C3IUK9_PISTI</name>
<evidence type="ECO:0000313" key="2">
    <source>
        <dbReference type="EMBL" id="KIO00558.1"/>
    </source>
</evidence>
<dbReference type="EMBL" id="KN831995">
    <property type="protein sequence ID" value="KIO00558.1"/>
    <property type="molecule type" value="Genomic_DNA"/>
</dbReference>
<dbReference type="InParanoid" id="A0A0C3IUK9"/>
<reference evidence="3" key="2">
    <citation type="submission" date="2015-01" db="EMBL/GenBank/DDBJ databases">
        <title>Evolutionary Origins and Diversification of the Mycorrhizal Mutualists.</title>
        <authorList>
            <consortium name="DOE Joint Genome Institute"/>
            <consortium name="Mycorrhizal Genomics Consortium"/>
            <person name="Kohler A."/>
            <person name="Kuo A."/>
            <person name="Nagy L.G."/>
            <person name="Floudas D."/>
            <person name="Copeland A."/>
            <person name="Barry K.W."/>
            <person name="Cichocki N."/>
            <person name="Veneault-Fourrey C."/>
            <person name="LaButti K."/>
            <person name="Lindquist E.A."/>
            <person name="Lipzen A."/>
            <person name="Lundell T."/>
            <person name="Morin E."/>
            <person name="Murat C."/>
            <person name="Riley R."/>
            <person name="Ohm R."/>
            <person name="Sun H."/>
            <person name="Tunlid A."/>
            <person name="Henrissat B."/>
            <person name="Grigoriev I.V."/>
            <person name="Hibbett D.S."/>
            <person name="Martin F."/>
        </authorList>
    </citation>
    <scope>NUCLEOTIDE SEQUENCE [LARGE SCALE GENOMIC DNA]</scope>
    <source>
        <strain evidence="3">Marx 270</strain>
    </source>
</reference>
<organism evidence="2 3">
    <name type="scientific">Pisolithus tinctorius Marx 270</name>
    <dbReference type="NCBI Taxonomy" id="870435"/>
    <lineage>
        <taxon>Eukaryota</taxon>
        <taxon>Fungi</taxon>
        <taxon>Dikarya</taxon>
        <taxon>Basidiomycota</taxon>
        <taxon>Agaricomycotina</taxon>
        <taxon>Agaricomycetes</taxon>
        <taxon>Agaricomycetidae</taxon>
        <taxon>Boletales</taxon>
        <taxon>Sclerodermatineae</taxon>
        <taxon>Pisolithaceae</taxon>
        <taxon>Pisolithus</taxon>
    </lineage>
</organism>
<evidence type="ECO:0000256" key="1">
    <source>
        <dbReference type="SAM" id="MobiDB-lite"/>
    </source>
</evidence>
<reference evidence="2 3" key="1">
    <citation type="submission" date="2014-04" db="EMBL/GenBank/DDBJ databases">
        <authorList>
            <consortium name="DOE Joint Genome Institute"/>
            <person name="Kuo A."/>
            <person name="Kohler A."/>
            <person name="Costa M.D."/>
            <person name="Nagy L.G."/>
            <person name="Floudas D."/>
            <person name="Copeland A."/>
            <person name="Barry K.W."/>
            <person name="Cichocki N."/>
            <person name="Veneault-Fourrey C."/>
            <person name="LaButti K."/>
            <person name="Lindquist E.A."/>
            <person name="Lipzen A."/>
            <person name="Lundell T."/>
            <person name="Morin E."/>
            <person name="Murat C."/>
            <person name="Sun H."/>
            <person name="Tunlid A."/>
            <person name="Henrissat B."/>
            <person name="Grigoriev I.V."/>
            <person name="Hibbett D.S."/>
            <person name="Martin F."/>
            <person name="Nordberg H.P."/>
            <person name="Cantor M.N."/>
            <person name="Hua S.X."/>
        </authorList>
    </citation>
    <scope>NUCLEOTIDE SEQUENCE [LARGE SCALE GENOMIC DNA]</scope>
    <source>
        <strain evidence="2 3">Marx 270</strain>
    </source>
</reference>